<dbReference type="Proteomes" id="UP000008144">
    <property type="component" value="Chromosome 7"/>
</dbReference>
<keyword evidence="3" id="KW-1185">Reference proteome</keyword>
<evidence type="ECO:0000313" key="2">
    <source>
        <dbReference type="Ensembl" id="ENSCINP00000022634.2"/>
    </source>
</evidence>
<name>F6RX41_CIOIN</name>
<organism evidence="2 3">
    <name type="scientific">Ciona intestinalis</name>
    <name type="common">Transparent sea squirt</name>
    <name type="synonym">Ascidia intestinalis</name>
    <dbReference type="NCBI Taxonomy" id="7719"/>
    <lineage>
        <taxon>Eukaryota</taxon>
        <taxon>Metazoa</taxon>
        <taxon>Chordata</taxon>
        <taxon>Tunicata</taxon>
        <taxon>Ascidiacea</taxon>
        <taxon>Phlebobranchia</taxon>
        <taxon>Cionidae</taxon>
        <taxon>Ciona</taxon>
    </lineage>
</organism>
<keyword evidence="1" id="KW-0812">Transmembrane</keyword>
<reference evidence="2" key="2">
    <citation type="journal article" date="2008" name="Genome Biol.">
        <title>Improved genome assembly and evidence-based global gene model set for the chordate Ciona intestinalis: new insight into intron and operon populations.</title>
        <authorList>
            <person name="Satou Y."/>
            <person name="Mineta K."/>
            <person name="Ogasawara M."/>
            <person name="Sasakura Y."/>
            <person name="Shoguchi E."/>
            <person name="Ueno K."/>
            <person name="Yamada L."/>
            <person name="Matsumoto J."/>
            <person name="Wasserscheid J."/>
            <person name="Dewar K."/>
            <person name="Wiley G.B."/>
            <person name="Macmil S.L."/>
            <person name="Roe B.A."/>
            <person name="Zeller R.W."/>
            <person name="Hastings K.E."/>
            <person name="Lemaire P."/>
            <person name="Lindquist E."/>
            <person name="Endo T."/>
            <person name="Hotta K."/>
            <person name="Inaba K."/>
        </authorList>
    </citation>
    <scope>NUCLEOTIDE SEQUENCE [LARGE SCALE GENOMIC DNA]</scope>
    <source>
        <strain evidence="2">wild type</strain>
    </source>
</reference>
<reference evidence="3" key="1">
    <citation type="journal article" date="2002" name="Science">
        <title>The draft genome of Ciona intestinalis: insights into chordate and vertebrate origins.</title>
        <authorList>
            <person name="Dehal P."/>
            <person name="Satou Y."/>
            <person name="Campbell R.K."/>
            <person name="Chapman J."/>
            <person name="Degnan B."/>
            <person name="De Tomaso A."/>
            <person name="Davidson B."/>
            <person name="Di Gregorio A."/>
            <person name="Gelpke M."/>
            <person name="Goodstein D.M."/>
            <person name="Harafuji N."/>
            <person name="Hastings K.E."/>
            <person name="Ho I."/>
            <person name="Hotta K."/>
            <person name="Huang W."/>
            <person name="Kawashima T."/>
            <person name="Lemaire P."/>
            <person name="Martinez D."/>
            <person name="Meinertzhagen I.A."/>
            <person name="Necula S."/>
            <person name="Nonaka M."/>
            <person name="Putnam N."/>
            <person name="Rash S."/>
            <person name="Saiga H."/>
            <person name="Satake M."/>
            <person name="Terry A."/>
            <person name="Yamada L."/>
            <person name="Wang H.G."/>
            <person name="Awazu S."/>
            <person name="Azumi K."/>
            <person name="Boore J."/>
            <person name="Branno M."/>
            <person name="Chin-Bow S."/>
            <person name="DeSantis R."/>
            <person name="Doyle S."/>
            <person name="Francino P."/>
            <person name="Keys D.N."/>
            <person name="Haga S."/>
            <person name="Hayashi H."/>
            <person name="Hino K."/>
            <person name="Imai K.S."/>
            <person name="Inaba K."/>
            <person name="Kano S."/>
            <person name="Kobayashi K."/>
            <person name="Kobayashi M."/>
            <person name="Lee B.I."/>
            <person name="Makabe K.W."/>
            <person name="Manohar C."/>
            <person name="Matassi G."/>
            <person name="Medina M."/>
            <person name="Mochizuki Y."/>
            <person name="Mount S."/>
            <person name="Morishita T."/>
            <person name="Miura S."/>
            <person name="Nakayama A."/>
            <person name="Nishizaka S."/>
            <person name="Nomoto H."/>
            <person name="Ohta F."/>
            <person name="Oishi K."/>
            <person name="Rigoutsos I."/>
            <person name="Sano M."/>
            <person name="Sasaki A."/>
            <person name="Sasakura Y."/>
            <person name="Shoguchi E."/>
            <person name="Shin-i T."/>
            <person name="Spagnuolo A."/>
            <person name="Stainier D."/>
            <person name="Suzuki M.M."/>
            <person name="Tassy O."/>
            <person name="Takatori N."/>
            <person name="Tokuoka M."/>
            <person name="Yagi K."/>
            <person name="Yoshizaki F."/>
            <person name="Wada S."/>
            <person name="Zhang C."/>
            <person name="Hyatt P.D."/>
            <person name="Larimer F."/>
            <person name="Detter C."/>
            <person name="Doggett N."/>
            <person name="Glavina T."/>
            <person name="Hawkins T."/>
            <person name="Richardson P."/>
            <person name="Lucas S."/>
            <person name="Kohara Y."/>
            <person name="Levine M."/>
            <person name="Satoh N."/>
            <person name="Rokhsar D.S."/>
        </authorList>
    </citation>
    <scope>NUCLEOTIDE SEQUENCE [LARGE SCALE GENOMIC DNA]</scope>
</reference>
<dbReference type="AlphaFoldDB" id="F6RX41"/>
<reference evidence="2" key="3">
    <citation type="submission" date="2025-08" db="UniProtKB">
        <authorList>
            <consortium name="Ensembl"/>
        </authorList>
    </citation>
    <scope>IDENTIFICATION</scope>
</reference>
<protein>
    <submittedName>
        <fullName evidence="2">Uncharacterized protein</fullName>
    </submittedName>
</protein>
<feature type="transmembrane region" description="Helical" evidence="1">
    <location>
        <begin position="31"/>
        <end position="51"/>
    </location>
</feature>
<sequence length="148" mass="17036">MIIHAKVALLSIFSCALWSPLYWIWEGDIENIYIIVGWILTTVVSHLWLAAKIINMRMFSVAWRSYMLTAFFMMGFSIAYFASTLYLSFGLYICVLSTFHMGEYLATALFNPTSISLSSFILNHSLEFNVAMILSVVEHWTLLYFFPG</sequence>
<feature type="transmembrane region" description="Helical" evidence="1">
    <location>
        <begin position="7"/>
        <end position="25"/>
    </location>
</feature>
<dbReference type="InParanoid" id="F6RX41"/>
<accession>F6RX41</accession>
<dbReference type="Ensembl" id="ENSCINT00000022880.2">
    <property type="protein sequence ID" value="ENSCINP00000022634.2"/>
    <property type="gene ID" value="ENSCING00000011996.2"/>
</dbReference>
<feature type="transmembrane region" description="Helical" evidence="1">
    <location>
        <begin position="63"/>
        <end position="83"/>
    </location>
</feature>
<dbReference type="STRING" id="7719.ENSCINP00000022634"/>
<reference evidence="2" key="4">
    <citation type="submission" date="2025-09" db="UniProtKB">
        <authorList>
            <consortium name="Ensembl"/>
        </authorList>
    </citation>
    <scope>IDENTIFICATION</scope>
</reference>
<dbReference type="HOGENOM" id="CLU_1762883_0_0_1"/>
<evidence type="ECO:0000313" key="3">
    <source>
        <dbReference type="Proteomes" id="UP000008144"/>
    </source>
</evidence>
<keyword evidence="1" id="KW-0472">Membrane</keyword>
<dbReference type="EMBL" id="EAAA01002384">
    <property type="status" value="NOT_ANNOTATED_CDS"/>
    <property type="molecule type" value="Genomic_DNA"/>
</dbReference>
<keyword evidence="1" id="KW-1133">Transmembrane helix</keyword>
<proteinExistence type="predicted"/>
<evidence type="ECO:0000256" key="1">
    <source>
        <dbReference type="SAM" id="Phobius"/>
    </source>
</evidence>